<evidence type="ECO:0000313" key="8">
    <source>
        <dbReference type="Proteomes" id="UP000663879"/>
    </source>
</evidence>
<evidence type="ECO:0000256" key="1">
    <source>
        <dbReference type="ARBA" id="ARBA00004141"/>
    </source>
</evidence>
<organism evidence="7 8">
    <name type="scientific">Brachionus calyciflorus</name>
    <dbReference type="NCBI Taxonomy" id="104777"/>
    <lineage>
        <taxon>Eukaryota</taxon>
        <taxon>Metazoa</taxon>
        <taxon>Spiralia</taxon>
        <taxon>Gnathifera</taxon>
        <taxon>Rotifera</taxon>
        <taxon>Eurotatoria</taxon>
        <taxon>Monogononta</taxon>
        <taxon>Pseudotrocha</taxon>
        <taxon>Ploima</taxon>
        <taxon>Brachionidae</taxon>
        <taxon>Brachionus</taxon>
    </lineage>
</organism>
<feature type="non-terminal residue" evidence="7">
    <location>
        <position position="1"/>
    </location>
</feature>
<feature type="non-terminal residue" evidence="7">
    <location>
        <position position="64"/>
    </location>
</feature>
<feature type="domain" description="ABC-2 type transporter transmembrane" evidence="6">
    <location>
        <begin position="3"/>
        <end position="63"/>
    </location>
</feature>
<reference evidence="7" key="1">
    <citation type="submission" date="2021-02" db="EMBL/GenBank/DDBJ databases">
        <authorList>
            <person name="Nowell W R."/>
        </authorList>
    </citation>
    <scope>NUCLEOTIDE SEQUENCE</scope>
    <source>
        <strain evidence="7">Ploen Becks lab</strain>
    </source>
</reference>
<evidence type="ECO:0000256" key="4">
    <source>
        <dbReference type="ARBA" id="ARBA00023136"/>
    </source>
</evidence>
<evidence type="ECO:0000256" key="5">
    <source>
        <dbReference type="SAM" id="Phobius"/>
    </source>
</evidence>
<dbReference type="InterPro" id="IPR013525">
    <property type="entry name" value="ABC2_TM"/>
</dbReference>
<accession>A0A814SL55</accession>
<gene>
    <name evidence="7" type="ORF">OXX778_LOCUS23239</name>
</gene>
<evidence type="ECO:0000256" key="2">
    <source>
        <dbReference type="ARBA" id="ARBA00022692"/>
    </source>
</evidence>
<comment type="caution">
    <text evidence="7">The sequence shown here is derived from an EMBL/GenBank/DDBJ whole genome shotgun (WGS) entry which is preliminary data.</text>
</comment>
<dbReference type="Proteomes" id="UP000663879">
    <property type="component" value="Unassembled WGS sequence"/>
</dbReference>
<keyword evidence="2 5" id="KW-0812">Transmembrane</keyword>
<dbReference type="EMBL" id="CAJNOC010011689">
    <property type="protein sequence ID" value="CAF1149679.1"/>
    <property type="molecule type" value="Genomic_DNA"/>
</dbReference>
<feature type="transmembrane region" description="Helical" evidence="5">
    <location>
        <begin position="12"/>
        <end position="30"/>
    </location>
</feature>
<dbReference type="OrthoDB" id="66620at2759"/>
<sequence>VNYYLSKLLAELPKFIIFPAIFVSIVYWMAGLNSDFIKFALCVLTVILVANSAVSFGSFISAAA</sequence>
<keyword evidence="8" id="KW-1185">Reference proteome</keyword>
<dbReference type="Pfam" id="PF01061">
    <property type="entry name" value="ABC2_membrane"/>
    <property type="match status" value="1"/>
</dbReference>
<name>A0A814SL55_9BILA</name>
<comment type="subcellular location">
    <subcellularLocation>
        <location evidence="1">Membrane</location>
        <topology evidence="1">Multi-pass membrane protein</topology>
    </subcellularLocation>
</comment>
<dbReference type="AlphaFoldDB" id="A0A814SL55"/>
<evidence type="ECO:0000313" key="7">
    <source>
        <dbReference type="EMBL" id="CAF1149679.1"/>
    </source>
</evidence>
<keyword evidence="3 5" id="KW-1133">Transmembrane helix</keyword>
<evidence type="ECO:0000259" key="6">
    <source>
        <dbReference type="Pfam" id="PF01061"/>
    </source>
</evidence>
<evidence type="ECO:0000256" key="3">
    <source>
        <dbReference type="ARBA" id="ARBA00022989"/>
    </source>
</evidence>
<protein>
    <recommendedName>
        <fullName evidence="6">ABC-2 type transporter transmembrane domain-containing protein</fullName>
    </recommendedName>
</protein>
<keyword evidence="4 5" id="KW-0472">Membrane</keyword>
<dbReference type="GO" id="GO:0016020">
    <property type="term" value="C:membrane"/>
    <property type="evidence" value="ECO:0007669"/>
    <property type="project" value="UniProtKB-SubCell"/>
</dbReference>
<feature type="transmembrane region" description="Helical" evidence="5">
    <location>
        <begin position="36"/>
        <end position="60"/>
    </location>
</feature>
<dbReference type="GO" id="GO:0140359">
    <property type="term" value="F:ABC-type transporter activity"/>
    <property type="evidence" value="ECO:0007669"/>
    <property type="project" value="InterPro"/>
</dbReference>
<proteinExistence type="predicted"/>